<reference evidence="4 5" key="1">
    <citation type="submission" date="2019-09" db="EMBL/GenBank/DDBJ databases">
        <title>A chromosome-level genome assembly of the Chinese tupelo Nyssa sinensis.</title>
        <authorList>
            <person name="Yang X."/>
            <person name="Kang M."/>
            <person name="Yang Y."/>
            <person name="Xiong H."/>
            <person name="Wang M."/>
            <person name="Zhang Z."/>
            <person name="Wang Z."/>
            <person name="Wu H."/>
            <person name="Ma T."/>
            <person name="Liu J."/>
            <person name="Xi Z."/>
        </authorList>
    </citation>
    <scope>NUCLEOTIDE SEQUENCE [LARGE SCALE GENOMIC DNA]</scope>
    <source>
        <strain evidence="4">J267</strain>
        <tissue evidence="4">Leaf</tissue>
    </source>
</reference>
<dbReference type="Pfam" id="PF10469">
    <property type="entry name" value="AKAP7_NLS"/>
    <property type="match status" value="1"/>
</dbReference>
<sequence length="478" mass="53691">MIACRSLFFRVDRTWKVTNTYVVSRPVQYLQQCCFHHGLNYNWKLGGTKHLCSVMDRKERKTVTPTWRPICTQSSSHEEYLVKDLKVELEKLPDMNDRGKLEIGGQVQEVHYSISSAQHVYEEAEVANEPAEPNFNSTALQDNNEGRAPEGGSMPSAEKHSMSMEVGASLIRFIKGKDGSTRKKIEEEMGVKIMFPSSKEEDSIIIEGISSESVTESFRKIKSPSLDYSHFISLPLAIHSELVDKLVNFQNCILGISYPNQDENLDSDSNAGTSEDEVKNQQIERAPDVAVKLKVEDDGEHVKVGITNIPLVSYPPKASKSSALSADQKLKSFALSDLGIEKSIFIKPKTFHLTVLMLKLWKKDRVDAAAEVLRNVSSKVMDALDNRPVSVKLKGLECMKGSLAKARVLYAPIEEIGSEDRLLRACQVIIDAFIEAGLVLEKDAQQKLKLHATVMNARHRKSCVRFLLAEVANIWYWH</sequence>
<keyword evidence="5" id="KW-1185">Reference proteome</keyword>
<dbReference type="Gene3D" id="3.90.1140.10">
    <property type="entry name" value="Cyclic phosphodiesterase"/>
    <property type="match status" value="1"/>
</dbReference>
<dbReference type="Gene3D" id="3.30.1370.10">
    <property type="entry name" value="K Homology domain, type 1"/>
    <property type="match status" value="1"/>
</dbReference>
<evidence type="ECO:0000256" key="2">
    <source>
        <dbReference type="SAM" id="MobiDB-lite"/>
    </source>
</evidence>
<gene>
    <name evidence="4" type="ORF">F0562_022922</name>
</gene>
<dbReference type="Proteomes" id="UP000325577">
    <property type="component" value="Linkage Group LG12"/>
</dbReference>
<evidence type="ECO:0000313" key="4">
    <source>
        <dbReference type="EMBL" id="KAA8541770.1"/>
    </source>
</evidence>
<dbReference type="InterPro" id="IPR004087">
    <property type="entry name" value="KH_dom"/>
</dbReference>
<dbReference type="EMBL" id="CM018035">
    <property type="protein sequence ID" value="KAA8541770.1"/>
    <property type="molecule type" value="Genomic_DNA"/>
</dbReference>
<dbReference type="PROSITE" id="PS50084">
    <property type="entry name" value="KH_TYPE_1"/>
    <property type="match status" value="1"/>
</dbReference>
<feature type="region of interest" description="Disordered" evidence="2">
    <location>
        <begin position="129"/>
        <end position="158"/>
    </location>
</feature>
<dbReference type="GO" id="GO:0006355">
    <property type="term" value="P:regulation of DNA-templated transcription"/>
    <property type="evidence" value="ECO:0007669"/>
    <property type="project" value="TreeGrafter"/>
</dbReference>
<dbReference type="InterPro" id="IPR019510">
    <property type="entry name" value="AKAP7-like_phosphoesterase"/>
</dbReference>
<dbReference type="PANTHER" id="PTHR13360">
    <property type="entry name" value="ACTIVATING SIGNAL COINTEGRATOR 1 COMPLEX SUBUNIT 1"/>
    <property type="match status" value="1"/>
</dbReference>
<keyword evidence="1" id="KW-0694">RNA-binding</keyword>
<name>A0A5J5BHK6_9ASTE</name>
<evidence type="ECO:0000313" key="5">
    <source>
        <dbReference type="Proteomes" id="UP000325577"/>
    </source>
</evidence>
<protein>
    <recommendedName>
        <fullName evidence="3">K Homology domain-containing protein</fullName>
    </recommendedName>
</protein>
<accession>A0A5J5BHK6</accession>
<organism evidence="4 5">
    <name type="scientific">Nyssa sinensis</name>
    <dbReference type="NCBI Taxonomy" id="561372"/>
    <lineage>
        <taxon>Eukaryota</taxon>
        <taxon>Viridiplantae</taxon>
        <taxon>Streptophyta</taxon>
        <taxon>Embryophyta</taxon>
        <taxon>Tracheophyta</taxon>
        <taxon>Spermatophyta</taxon>
        <taxon>Magnoliopsida</taxon>
        <taxon>eudicotyledons</taxon>
        <taxon>Gunneridae</taxon>
        <taxon>Pentapetalae</taxon>
        <taxon>asterids</taxon>
        <taxon>Cornales</taxon>
        <taxon>Nyssaceae</taxon>
        <taxon>Nyssa</taxon>
    </lineage>
</organism>
<proteinExistence type="predicted"/>
<feature type="domain" description="K Homology" evidence="3">
    <location>
        <begin position="158"/>
        <end position="226"/>
    </location>
</feature>
<dbReference type="InterPro" id="IPR004088">
    <property type="entry name" value="KH_dom_type_1"/>
</dbReference>
<dbReference type="GO" id="GO:0006307">
    <property type="term" value="P:DNA alkylation repair"/>
    <property type="evidence" value="ECO:0007669"/>
    <property type="project" value="InterPro"/>
</dbReference>
<evidence type="ECO:0000256" key="1">
    <source>
        <dbReference type="PROSITE-ProRule" id="PRU00117"/>
    </source>
</evidence>
<dbReference type="OrthoDB" id="277832at2759"/>
<dbReference type="SUPFAM" id="SSF54791">
    <property type="entry name" value="Eukaryotic type KH-domain (KH-domain type I)"/>
    <property type="match status" value="1"/>
</dbReference>
<dbReference type="SMART" id="SM00322">
    <property type="entry name" value="KH"/>
    <property type="match status" value="1"/>
</dbReference>
<dbReference type="InterPro" id="IPR036612">
    <property type="entry name" value="KH_dom_type_1_sf"/>
</dbReference>
<dbReference type="Pfam" id="PF00013">
    <property type="entry name" value="KH_1"/>
    <property type="match status" value="1"/>
</dbReference>
<dbReference type="GO" id="GO:0005634">
    <property type="term" value="C:nucleus"/>
    <property type="evidence" value="ECO:0007669"/>
    <property type="project" value="TreeGrafter"/>
</dbReference>
<evidence type="ECO:0000259" key="3">
    <source>
        <dbReference type="SMART" id="SM00322"/>
    </source>
</evidence>
<dbReference type="AlphaFoldDB" id="A0A5J5BHK6"/>
<dbReference type="PANTHER" id="PTHR13360:SF1">
    <property type="entry name" value="ACTIVATING SIGNAL COINTEGRATOR 1 COMPLEX SUBUNIT 1"/>
    <property type="match status" value="1"/>
</dbReference>
<dbReference type="GO" id="GO:0003723">
    <property type="term" value="F:RNA binding"/>
    <property type="evidence" value="ECO:0007669"/>
    <property type="project" value="UniProtKB-UniRule"/>
</dbReference>
<dbReference type="InterPro" id="IPR009210">
    <property type="entry name" value="ASCC1"/>
</dbReference>